<dbReference type="InterPro" id="IPR016024">
    <property type="entry name" value="ARM-type_fold"/>
</dbReference>
<dbReference type="OrthoDB" id="337745at2759"/>
<dbReference type="InterPro" id="IPR009374">
    <property type="entry name" value="eIF3k"/>
</dbReference>
<dbReference type="InterPro" id="IPR033464">
    <property type="entry name" value="CSN8_PSD8_EIF3K"/>
</dbReference>
<evidence type="ECO:0000256" key="8">
    <source>
        <dbReference type="RuleBase" id="RU003470"/>
    </source>
</evidence>
<comment type="caution">
    <text evidence="10">The sequence shown here is derived from an EMBL/GenBank/DDBJ whole genome shotgun (WGS) entry which is preliminary data.</text>
</comment>
<evidence type="ECO:0000313" key="10">
    <source>
        <dbReference type="EMBL" id="CAD6187031.1"/>
    </source>
</evidence>
<keyword evidence="8" id="KW-0378">Hydrolase</keyword>
<dbReference type="InterPro" id="IPR003732">
    <property type="entry name" value="Daa-tRNA_deacyls_DTD"/>
</dbReference>
<protein>
    <recommendedName>
        <fullName evidence="7">Eukaryotic translation initiation factor 3 subunit K</fullName>
        <shortName evidence="7">eIF3k</shortName>
    </recommendedName>
    <alternativeName>
        <fullName evidence="7">eIF-3 p25</fullName>
    </alternativeName>
</protein>
<dbReference type="Gene3D" id="1.25.40.250">
    <property type="entry name" value="ARM repeat, domain 1"/>
    <property type="match status" value="1"/>
</dbReference>
<feature type="domain" description="PCI" evidence="9">
    <location>
        <begin position="171"/>
        <end position="333"/>
    </location>
</feature>
<dbReference type="SUPFAM" id="SSF69500">
    <property type="entry name" value="DTD-like"/>
    <property type="match status" value="1"/>
</dbReference>
<keyword evidence="2 7" id="KW-0963">Cytoplasm</keyword>
<comment type="catalytic activity">
    <reaction evidence="5">
        <text>glycyl-tRNA(Ala) + H2O = tRNA(Ala) + glycine + H(+)</text>
        <dbReference type="Rhea" id="RHEA:53744"/>
        <dbReference type="Rhea" id="RHEA-COMP:9657"/>
        <dbReference type="Rhea" id="RHEA-COMP:13640"/>
        <dbReference type="ChEBI" id="CHEBI:15377"/>
        <dbReference type="ChEBI" id="CHEBI:15378"/>
        <dbReference type="ChEBI" id="CHEBI:57305"/>
        <dbReference type="ChEBI" id="CHEBI:78442"/>
        <dbReference type="ChEBI" id="CHEBI:78522"/>
        <dbReference type="EC" id="3.1.1.96"/>
    </reaction>
</comment>
<dbReference type="PANTHER" id="PTHR13022:SF0">
    <property type="entry name" value="EUKARYOTIC TRANSLATION INITIATION FACTOR 3 SUBUNIT K"/>
    <property type="match status" value="1"/>
</dbReference>
<dbReference type="InterPro" id="IPR016020">
    <property type="entry name" value="Transl_init_fac_sub12_N_euk"/>
</dbReference>
<dbReference type="EMBL" id="CAJGYM010000005">
    <property type="protein sequence ID" value="CAD6187031.1"/>
    <property type="molecule type" value="Genomic_DNA"/>
</dbReference>
<dbReference type="GO" id="GO:0000049">
    <property type="term" value="F:tRNA binding"/>
    <property type="evidence" value="ECO:0007669"/>
    <property type="project" value="UniProtKB-KW"/>
</dbReference>
<comment type="catalytic activity">
    <reaction evidence="6">
        <text>a D-aminoacyl-tRNA + H2O = a tRNA + a D-alpha-amino acid + H(+)</text>
        <dbReference type="Rhea" id="RHEA:13953"/>
        <dbReference type="Rhea" id="RHEA-COMP:10123"/>
        <dbReference type="Rhea" id="RHEA-COMP:10124"/>
        <dbReference type="ChEBI" id="CHEBI:15377"/>
        <dbReference type="ChEBI" id="CHEBI:15378"/>
        <dbReference type="ChEBI" id="CHEBI:59871"/>
        <dbReference type="ChEBI" id="CHEBI:78442"/>
        <dbReference type="ChEBI" id="CHEBI:79333"/>
        <dbReference type="EC" id="3.1.1.96"/>
    </reaction>
</comment>
<evidence type="ECO:0000256" key="4">
    <source>
        <dbReference type="ARBA" id="ARBA00022917"/>
    </source>
</evidence>
<dbReference type="SUPFAM" id="SSF46785">
    <property type="entry name" value="Winged helix' DNA-binding domain"/>
    <property type="match status" value="1"/>
</dbReference>
<organism evidence="10 11">
    <name type="scientific">Caenorhabditis auriculariae</name>
    <dbReference type="NCBI Taxonomy" id="2777116"/>
    <lineage>
        <taxon>Eukaryota</taxon>
        <taxon>Metazoa</taxon>
        <taxon>Ecdysozoa</taxon>
        <taxon>Nematoda</taxon>
        <taxon>Chromadorea</taxon>
        <taxon>Rhabditida</taxon>
        <taxon>Rhabditina</taxon>
        <taxon>Rhabditomorpha</taxon>
        <taxon>Rhabditoidea</taxon>
        <taxon>Rhabditidae</taxon>
        <taxon>Peloderinae</taxon>
        <taxon>Caenorhabditis</taxon>
    </lineage>
</organism>
<dbReference type="FunFam" id="1.25.40.250:FF:000008">
    <property type="entry name" value="Eukaryotic translation initiation factor 3 subunit K"/>
    <property type="match status" value="1"/>
</dbReference>
<evidence type="ECO:0000256" key="1">
    <source>
        <dbReference type="ARBA" id="ARBA00009673"/>
    </source>
</evidence>
<dbReference type="GO" id="GO:0001732">
    <property type="term" value="P:formation of cytoplasmic translation initiation complex"/>
    <property type="evidence" value="ECO:0007669"/>
    <property type="project" value="UniProtKB-UniRule"/>
</dbReference>
<dbReference type="PROSITE" id="PS50250">
    <property type="entry name" value="PCI"/>
    <property type="match status" value="1"/>
</dbReference>
<dbReference type="Proteomes" id="UP000835052">
    <property type="component" value="Unassembled WGS sequence"/>
</dbReference>
<comment type="similarity">
    <text evidence="1 8">Belongs to the DTD family.</text>
</comment>
<dbReference type="Gene3D" id="3.50.80.10">
    <property type="entry name" value="D-tyrosyl-tRNA(Tyr) deacylase"/>
    <property type="match status" value="1"/>
</dbReference>
<evidence type="ECO:0000256" key="6">
    <source>
        <dbReference type="ARBA" id="ARBA00048018"/>
    </source>
</evidence>
<dbReference type="InterPro" id="IPR023509">
    <property type="entry name" value="DTD-like_sf"/>
</dbReference>
<dbReference type="PANTHER" id="PTHR13022">
    <property type="entry name" value="EUKARYOTIC TRANSLATION INITIATION FACTOR 3 SUBUNIT 11"/>
    <property type="match status" value="1"/>
</dbReference>
<keyword evidence="8" id="KW-0820">tRNA-binding</keyword>
<dbReference type="InterPro" id="IPR036388">
    <property type="entry name" value="WH-like_DNA-bd_sf"/>
</dbReference>
<dbReference type="Pfam" id="PF02580">
    <property type="entry name" value="Tyr_Deacylase"/>
    <property type="match status" value="1"/>
</dbReference>
<gene>
    <name evidence="7" type="primary">eif-3.K</name>
    <name evidence="10" type="ORF">CAUJ_LOCUS2950</name>
</gene>
<comment type="similarity">
    <text evidence="7">Belongs to the eIF-3 subunit K family.</text>
</comment>
<proteinExistence type="inferred from homology"/>
<dbReference type="Gene3D" id="1.10.10.10">
    <property type="entry name" value="Winged helix-like DNA-binding domain superfamily/Winged helix DNA-binding domain"/>
    <property type="match status" value="1"/>
</dbReference>
<dbReference type="FunFam" id="1.10.10.10:FF:000212">
    <property type="entry name" value="Eukaryotic translation initiation factor 3 subunit K"/>
    <property type="match status" value="1"/>
</dbReference>
<dbReference type="AlphaFoldDB" id="A0A8S1GVG8"/>
<evidence type="ECO:0000256" key="2">
    <source>
        <dbReference type="ARBA" id="ARBA00022490"/>
    </source>
</evidence>
<keyword evidence="11" id="KW-1185">Reference proteome</keyword>
<sequence length="353" mass="39633">MKAVIQRVTKASVTVGNDVISSIGRGVCVLVGVSKDDTEEDMDFIIRKILKLRLFPSESRPWDKSVSELDLEVLSVSQFTLYGILKGNKLDFHNAMAPEAASIFYSNFLEKLKSNYKSDKVQDGKFAAYMMSFEQLKAQLHSDIQGVNRYNPENVNDLAACVQAMAAENKYDKDIVLTVLKLYQLNPDRYDETTVRLVLLKTLMVLPSSDFALAKCLIDTNKLGSPELRRLVKGTYKPSTNATEPFKLPQEIPKMIRSITGFEEAVKTYACRVINVTFQNIEKSLLSRLLGGADDKEVATYAKRFGWEAKEGGNVFFVANHDATIRTRNIDEKIQFSHVGDILRSINVPLQLA</sequence>
<dbReference type="FunFam" id="3.50.80.10:FF:000001">
    <property type="entry name" value="D-aminoacyl-tRNA deacylase"/>
    <property type="match status" value="1"/>
</dbReference>
<keyword evidence="3 7" id="KW-0396">Initiation factor</keyword>
<dbReference type="HAMAP" id="MF_03010">
    <property type="entry name" value="eIF3k"/>
    <property type="match status" value="1"/>
</dbReference>
<dbReference type="InterPro" id="IPR000717">
    <property type="entry name" value="PCI_dom"/>
</dbReference>
<accession>A0A8S1GVG8</accession>
<keyword evidence="8" id="KW-0694">RNA-binding</keyword>
<dbReference type="GO" id="GO:0006446">
    <property type="term" value="P:regulation of translational initiation"/>
    <property type="evidence" value="ECO:0007669"/>
    <property type="project" value="InterPro"/>
</dbReference>
<dbReference type="GO" id="GO:0051499">
    <property type="term" value="F:D-aminoacyl-tRNA deacylase activity"/>
    <property type="evidence" value="ECO:0007669"/>
    <property type="project" value="UniProtKB-EC"/>
</dbReference>
<comment type="subcellular location">
    <subcellularLocation>
        <location evidence="7 8">Cytoplasm</location>
    </subcellularLocation>
</comment>
<dbReference type="GO" id="GO:0003743">
    <property type="term" value="F:translation initiation factor activity"/>
    <property type="evidence" value="ECO:0007669"/>
    <property type="project" value="UniProtKB-UniRule"/>
</dbReference>
<dbReference type="InterPro" id="IPR036390">
    <property type="entry name" value="WH_DNA-bd_sf"/>
</dbReference>
<dbReference type="GO" id="GO:0005852">
    <property type="term" value="C:eukaryotic translation initiation factor 3 complex"/>
    <property type="evidence" value="ECO:0007669"/>
    <property type="project" value="UniProtKB-UniRule"/>
</dbReference>
<comment type="subunit">
    <text evidence="7">Component of the eukaryotic translation initiation factor 3 (eIF-3) complex.</text>
</comment>
<dbReference type="GO" id="GO:0033290">
    <property type="term" value="C:eukaryotic 48S preinitiation complex"/>
    <property type="evidence" value="ECO:0007669"/>
    <property type="project" value="UniProtKB-UniRule"/>
</dbReference>
<dbReference type="GO" id="GO:0043022">
    <property type="term" value="F:ribosome binding"/>
    <property type="evidence" value="ECO:0007669"/>
    <property type="project" value="InterPro"/>
</dbReference>
<dbReference type="NCBIfam" id="TIGR00256">
    <property type="entry name" value="D-aminoacyl-tRNA deacylase"/>
    <property type="match status" value="1"/>
</dbReference>
<dbReference type="Pfam" id="PF10075">
    <property type="entry name" value="CSN8_PSD8_EIF3K"/>
    <property type="match status" value="1"/>
</dbReference>
<evidence type="ECO:0000256" key="5">
    <source>
        <dbReference type="ARBA" id="ARBA00047676"/>
    </source>
</evidence>
<dbReference type="SUPFAM" id="SSF48371">
    <property type="entry name" value="ARM repeat"/>
    <property type="match status" value="1"/>
</dbReference>
<evidence type="ECO:0000256" key="3">
    <source>
        <dbReference type="ARBA" id="ARBA00022540"/>
    </source>
</evidence>
<evidence type="ECO:0000313" key="11">
    <source>
        <dbReference type="Proteomes" id="UP000835052"/>
    </source>
</evidence>
<comment type="function">
    <text evidence="7">Component of the eukaryotic translation initiation factor 3 (eIF-3) complex, which is involved in protein synthesis of a specialized repertoire of mRNAs and, together with other initiation factors, stimulates binding of mRNA and methionyl-tRNAi to the 40S ribosome. The eIF-3 complex specifically targets and initiates translation of a subset of mRNAs involved in cell proliferation.</text>
</comment>
<keyword evidence="4 7" id="KW-0648">Protein biosynthesis</keyword>
<reference evidence="10" key="1">
    <citation type="submission" date="2020-10" db="EMBL/GenBank/DDBJ databases">
        <authorList>
            <person name="Kikuchi T."/>
        </authorList>
    </citation>
    <scope>NUCLEOTIDE SEQUENCE</scope>
    <source>
        <strain evidence="10">NKZ352</strain>
    </source>
</reference>
<name>A0A8S1GVG8_9PELO</name>
<evidence type="ECO:0000256" key="7">
    <source>
        <dbReference type="HAMAP-Rule" id="MF_03010"/>
    </source>
</evidence>
<dbReference type="GO" id="GO:0016282">
    <property type="term" value="C:eukaryotic 43S preinitiation complex"/>
    <property type="evidence" value="ECO:0007669"/>
    <property type="project" value="UniProtKB-UniRule"/>
</dbReference>
<evidence type="ECO:0000259" key="9">
    <source>
        <dbReference type="PROSITE" id="PS50250"/>
    </source>
</evidence>